<dbReference type="Gene3D" id="3.40.50.1700">
    <property type="entry name" value="Glycoside hydrolase family 3 C-terminal domain"/>
    <property type="match status" value="2"/>
</dbReference>
<dbReference type="PANTHER" id="PTHR30480:SF13">
    <property type="entry name" value="BETA-HEXOSAMINIDASE"/>
    <property type="match status" value="1"/>
</dbReference>
<evidence type="ECO:0000259" key="9">
    <source>
        <dbReference type="Pfam" id="PF00933"/>
    </source>
</evidence>
<evidence type="ECO:0000313" key="12">
    <source>
        <dbReference type="Proteomes" id="UP001180754"/>
    </source>
</evidence>
<dbReference type="EMBL" id="JAVRFD010000031">
    <property type="protein sequence ID" value="MDT0549103.1"/>
    <property type="molecule type" value="Genomic_DNA"/>
</dbReference>
<dbReference type="Proteomes" id="UP001180754">
    <property type="component" value="Unassembled WGS sequence"/>
</dbReference>
<keyword evidence="8" id="KW-0732">Signal</keyword>
<keyword evidence="12" id="KW-1185">Reference proteome</keyword>
<protein>
    <recommendedName>
        <fullName evidence="3">beta-N-acetylhexosaminidase</fullName>
        <ecNumber evidence="3">3.2.1.52</ecNumber>
    </recommendedName>
</protein>
<sequence length="655" mass="68383">MQNPAFPQAASRRALLAAALAATAAACSPQPSAATRDRKTTPAPTQTPTRHRERDRRRIDALLGRMTLDEKIGQLFVARVYGHSATAPDPADAAQNRKEAGVANAAELIAKYHVGGIMYVGWAHNIRDPHQLAALSNGIQKAALAGPAPVPVLLSTDQEHGIVTRIGAPATLLPGAMALGAGRSAADARTAAGIAGAELAALGIRQDYAPVADVNVDPANPVIGVRSFGADPRAVARLVAAQVEGYQSAGVAATAKHFPGHGDTAVDSHIGLPVITHSRAEWERLDAPPFRAAIEAGIDAIMTAHLLFPALDPVDDPATLSKPIITGVLRRELGFGGVVVTDSLGMAGVRKKYGDGRVPVLALKAGADQLLNPPDLPTAWAAVRRAVREGVLSEARIEESVLRILELKARRGLFDDPHTSDREVNRTVGTREHRAAADRIAERTTTLLVNEGGLLPLSLSHHRKLLVVGPDPAAPSGTGGPPTAVLGRALTALGFTAETLSTGTAPEPTTERIKAAVAAAKNQDAVIVTTYDVDAGSRQRRLVSELAATGVPLVHVAIRNPYDIAHLNLTHSGSNRSTNRVGAGRAAEAAPDAAPEASAVPIASLATYSWTDVELRAAARVIAGRVNPRGRLPVPVRRADAPHGVLYPRGHGLSY</sequence>
<dbReference type="SUPFAM" id="SSF52279">
    <property type="entry name" value="Beta-D-glucan exohydrolase, C-terminal domain"/>
    <property type="match status" value="2"/>
</dbReference>
<evidence type="ECO:0000256" key="8">
    <source>
        <dbReference type="SAM" id="SignalP"/>
    </source>
</evidence>
<dbReference type="Pfam" id="PF01915">
    <property type="entry name" value="Glyco_hydro_3_C"/>
    <property type="match status" value="1"/>
</dbReference>
<feature type="compositionally biased region" description="Low complexity" evidence="7">
    <location>
        <begin position="580"/>
        <end position="592"/>
    </location>
</feature>
<proteinExistence type="inferred from homology"/>
<dbReference type="PROSITE" id="PS51318">
    <property type="entry name" value="TAT"/>
    <property type="match status" value="1"/>
</dbReference>
<feature type="domain" description="Glycoside hydrolase family 3 C-terminal" evidence="10">
    <location>
        <begin position="446"/>
        <end position="566"/>
    </location>
</feature>
<dbReference type="PANTHER" id="PTHR30480">
    <property type="entry name" value="BETA-HEXOSAMINIDASE-RELATED"/>
    <property type="match status" value="1"/>
</dbReference>
<name>A0ABU2XW92_9ACTN</name>
<evidence type="ECO:0000259" key="10">
    <source>
        <dbReference type="Pfam" id="PF01915"/>
    </source>
</evidence>
<dbReference type="RefSeq" id="WP_311729670.1">
    <property type="nucleotide sequence ID" value="NZ_JAVRFD010000031.1"/>
</dbReference>
<dbReference type="Pfam" id="PF00933">
    <property type="entry name" value="Glyco_hydro_3"/>
    <property type="match status" value="1"/>
</dbReference>
<comment type="similarity">
    <text evidence="2 6">Belongs to the glycosyl hydrolase 3 family.</text>
</comment>
<dbReference type="Gene3D" id="3.20.20.300">
    <property type="entry name" value="Glycoside hydrolase, family 3, N-terminal domain"/>
    <property type="match status" value="1"/>
</dbReference>
<gene>
    <name evidence="11" type="ORF">RND15_41495</name>
</gene>
<feature type="region of interest" description="Disordered" evidence="7">
    <location>
        <begin position="571"/>
        <end position="592"/>
    </location>
</feature>
<feature type="signal peptide" evidence="8">
    <location>
        <begin position="1"/>
        <end position="33"/>
    </location>
</feature>
<dbReference type="InterPro" id="IPR001764">
    <property type="entry name" value="Glyco_hydro_3_N"/>
</dbReference>
<feature type="domain" description="Glycoside hydrolase family 3 N-terminal" evidence="9">
    <location>
        <begin position="67"/>
        <end position="407"/>
    </location>
</feature>
<reference evidence="11" key="1">
    <citation type="submission" date="2024-05" db="EMBL/GenBank/DDBJ databases">
        <title>30 novel species of actinomycetes from the DSMZ collection.</title>
        <authorList>
            <person name="Nouioui I."/>
        </authorList>
    </citation>
    <scope>NUCLEOTIDE SEQUENCE</scope>
    <source>
        <strain evidence="11">DSM 41529</strain>
    </source>
</reference>
<dbReference type="InterPro" id="IPR036881">
    <property type="entry name" value="Glyco_hydro_3_C_sf"/>
</dbReference>
<keyword evidence="4 6" id="KW-0378">Hydrolase</keyword>
<evidence type="ECO:0000256" key="1">
    <source>
        <dbReference type="ARBA" id="ARBA00001231"/>
    </source>
</evidence>
<feature type="chain" id="PRO_5045253177" description="beta-N-acetylhexosaminidase" evidence="8">
    <location>
        <begin position="34"/>
        <end position="655"/>
    </location>
</feature>
<evidence type="ECO:0000256" key="7">
    <source>
        <dbReference type="SAM" id="MobiDB-lite"/>
    </source>
</evidence>
<dbReference type="InterPro" id="IPR019800">
    <property type="entry name" value="Glyco_hydro_3_AS"/>
</dbReference>
<feature type="region of interest" description="Disordered" evidence="7">
    <location>
        <begin position="27"/>
        <end position="55"/>
    </location>
</feature>
<dbReference type="EC" id="3.2.1.52" evidence="3"/>
<comment type="catalytic activity">
    <reaction evidence="1">
        <text>Hydrolysis of terminal non-reducing N-acetyl-D-hexosamine residues in N-acetyl-beta-D-hexosaminides.</text>
        <dbReference type="EC" id="3.2.1.52"/>
    </reaction>
</comment>
<dbReference type="InterPro" id="IPR036962">
    <property type="entry name" value="Glyco_hydro_3_N_sf"/>
</dbReference>
<dbReference type="InterPro" id="IPR006311">
    <property type="entry name" value="TAT_signal"/>
</dbReference>
<evidence type="ECO:0000256" key="2">
    <source>
        <dbReference type="ARBA" id="ARBA00005336"/>
    </source>
</evidence>
<evidence type="ECO:0000256" key="5">
    <source>
        <dbReference type="ARBA" id="ARBA00023295"/>
    </source>
</evidence>
<dbReference type="PROSITE" id="PS00775">
    <property type="entry name" value="GLYCOSYL_HYDROL_F3"/>
    <property type="match status" value="1"/>
</dbReference>
<dbReference type="InterPro" id="IPR050226">
    <property type="entry name" value="NagZ_Beta-hexosaminidase"/>
</dbReference>
<comment type="caution">
    <text evidence="11">The sequence shown here is derived from an EMBL/GenBank/DDBJ whole genome shotgun (WGS) entry which is preliminary data.</text>
</comment>
<organism evidence="11 12">
    <name type="scientific">Streptomyces lonegramiae</name>
    <dbReference type="NCBI Taxonomy" id="3075524"/>
    <lineage>
        <taxon>Bacteria</taxon>
        <taxon>Bacillati</taxon>
        <taxon>Actinomycetota</taxon>
        <taxon>Actinomycetes</taxon>
        <taxon>Kitasatosporales</taxon>
        <taxon>Streptomycetaceae</taxon>
        <taxon>Streptomyces</taxon>
    </lineage>
</organism>
<evidence type="ECO:0000313" key="11">
    <source>
        <dbReference type="EMBL" id="MDT0549103.1"/>
    </source>
</evidence>
<keyword evidence="5 6" id="KW-0326">Glycosidase</keyword>
<dbReference type="InterPro" id="IPR017853">
    <property type="entry name" value="GH"/>
</dbReference>
<accession>A0ABU2XW92</accession>
<dbReference type="InterPro" id="IPR002772">
    <property type="entry name" value="Glyco_hydro_3_C"/>
</dbReference>
<dbReference type="GO" id="GO:0016787">
    <property type="term" value="F:hydrolase activity"/>
    <property type="evidence" value="ECO:0007669"/>
    <property type="project" value="UniProtKB-KW"/>
</dbReference>
<dbReference type="SUPFAM" id="SSF51445">
    <property type="entry name" value="(Trans)glycosidases"/>
    <property type="match status" value="1"/>
</dbReference>
<evidence type="ECO:0000256" key="4">
    <source>
        <dbReference type="ARBA" id="ARBA00022801"/>
    </source>
</evidence>
<evidence type="ECO:0000256" key="3">
    <source>
        <dbReference type="ARBA" id="ARBA00012663"/>
    </source>
</evidence>
<evidence type="ECO:0000256" key="6">
    <source>
        <dbReference type="RuleBase" id="RU361161"/>
    </source>
</evidence>